<dbReference type="PANTHER" id="PTHR38926:SF5">
    <property type="entry name" value="F-BOX AND LEUCINE-RICH REPEAT PROTEIN 6"/>
    <property type="match status" value="1"/>
</dbReference>
<gene>
    <name evidence="1" type="ORF">FRX31_004888</name>
</gene>
<protein>
    <recommendedName>
        <fullName evidence="3">F-box/LRR-repeat protein</fullName>
    </recommendedName>
</protein>
<evidence type="ECO:0000313" key="2">
    <source>
        <dbReference type="Proteomes" id="UP000554482"/>
    </source>
</evidence>
<sequence>MIKFAVNRSCGKASKVIFPELFFDENILQCALEGCEELKNLVLPYKNSLFRDSEEKFECIAKQIHKLKDLESLSLDSSCHVEEILAEIYIHCKKFASLTVTDDISNEEASAIVTFVPNIKQLVLSHCHLPREDLILILSGCRRLELLDVTHCIGFDAEDAEVLSKASHIKIFKSLGSVAVNSDSDSHCGYEIAL</sequence>
<reference evidence="1 2" key="1">
    <citation type="submission" date="2020-06" db="EMBL/GenBank/DDBJ databases">
        <title>Transcriptomic and genomic resources for Thalictrum thalictroides and T. hernandezii: Facilitating candidate gene discovery in an emerging model plant lineage.</title>
        <authorList>
            <person name="Arias T."/>
            <person name="Riano-Pachon D.M."/>
            <person name="Di Stilio V.S."/>
        </authorList>
    </citation>
    <scope>NUCLEOTIDE SEQUENCE [LARGE SCALE GENOMIC DNA]</scope>
    <source>
        <strain evidence="2">cv. WT478/WT964</strain>
        <tissue evidence="1">Leaves</tissue>
    </source>
</reference>
<evidence type="ECO:0000313" key="1">
    <source>
        <dbReference type="EMBL" id="KAF5205531.1"/>
    </source>
</evidence>
<name>A0A7J6X6Z3_THATH</name>
<dbReference type="AlphaFoldDB" id="A0A7J6X6Z3"/>
<evidence type="ECO:0008006" key="3">
    <source>
        <dbReference type="Google" id="ProtNLM"/>
    </source>
</evidence>
<organism evidence="1 2">
    <name type="scientific">Thalictrum thalictroides</name>
    <name type="common">Rue-anemone</name>
    <name type="synonym">Anemone thalictroides</name>
    <dbReference type="NCBI Taxonomy" id="46969"/>
    <lineage>
        <taxon>Eukaryota</taxon>
        <taxon>Viridiplantae</taxon>
        <taxon>Streptophyta</taxon>
        <taxon>Embryophyta</taxon>
        <taxon>Tracheophyta</taxon>
        <taxon>Spermatophyta</taxon>
        <taxon>Magnoliopsida</taxon>
        <taxon>Ranunculales</taxon>
        <taxon>Ranunculaceae</taxon>
        <taxon>Thalictroideae</taxon>
        <taxon>Thalictrum</taxon>
    </lineage>
</organism>
<dbReference type="Gene3D" id="3.80.10.10">
    <property type="entry name" value="Ribonuclease Inhibitor"/>
    <property type="match status" value="1"/>
</dbReference>
<dbReference type="InterPro" id="IPR032675">
    <property type="entry name" value="LRR_dom_sf"/>
</dbReference>
<dbReference type="EMBL" id="JABWDY010003946">
    <property type="protein sequence ID" value="KAF5205531.1"/>
    <property type="molecule type" value="Genomic_DNA"/>
</dbReference>
<dbReference type="SUPFAM" id="SSF52047">
    <property type="entry name" value="RNI-like"/>
    <property type="match status" value="1"/>
</dbReference>
<dbReference type="OrthoDB" id="1929062at2759"/>
<dbReference type="PANTHER" id="PTHR38926">
    <property type="entry name" value="F-BOX DOMAIN CONTAINING PROTEIN, EXPRESSED"/>
    <property type="match status" value="1"/>
</dbReference>
<accession>A0A7J6X6Z3</accession>
<comment type="caution">
    <text evidence="1">The sequence shown here is derived from an EMBL/GenBank/DDBJ whole genome shotgun (WGS) entry which is preliminary data.</text>
</comment>
<proteinExistence type="predicted"/>
<dbReference type="Proteomes" id="UP000554482">
    <property type="component" value="Unassembled WGS sequence"/>
</dbReference>
<keyword evidence="2" id="KW-1185">Reference proteome</keyword>